<dbReference type="EMBL" id="KV442035">
    <property type="protein sequence ID" value="OAQ30502.1"/>
    <property type="molecule type" value="Genomic_DNA"/>
</dbReference>
<feature type="compositionally biased region" description="Basic residues" evidence="1">
    <location>
        <begin position="686"/>
        <end position="695"/>
    </location>
</feature>
<evidence type="ECO:0000259" key="2">
    <source>
        <dbReference type="Pfam" id="PF26087"/>
    </source>
</evidence>
<sequence length="816" mass="90903">MASHEPSRDKGMSAGVEFLTFQHSRTNQGSSSSTRASFSQGSVDQMASARSALTSGIMMPVQQLLSPNEGVMDALSGLSIEQLNCMEETLRRAKMSRQQPFGNPARVPPSAPPRPSARPPPARAPTASMKQFMSVMNTAPKNPSPPLKPSIKIVSGVPWLTFTYTTRSAVSTPYTIQANIDQVSMDDIPANFQETNCLYPSANGAEEEYRGSRRDYERECNEQGWKLAHLNPTVLSERKGVLQRAVISLRNASSEQKSRRVKRQEKKTQGKDVDMDVREPVLPIPRVVAPINSPVPAPLPLTWQPAMVSSLQDNTQRPVPSDLTPQQQPEAQVQTATPQPTQRLPSLGSFETSTSDLSSLEFDGYIQGQFKRLRLQINISGINLGDISHEFKMSNCVYPRSFLTHDDQSEHWNTYGIRQAEESFLNEIGWKLCWINSGLLNGKRLLLQQALDAYRRRFLPSTGQPRARVGPSLLTRRNSSSNPVYSLFNGSDPPRTRHRNQQARVRFDTRDSISRKMHVEVAGEPYSGDDEGMDKDSNRYGSAERRAGEEDGDEEEDEEYGEEGEEDGDDSEGEAFDEEDEDEDEEPSEGDSFEDESGDGSSSEEVFHSQMSLLSFTGSIRTYSLGTGSGSARSRPRIHPTTAATTISRNASPLSRSETLPSRKRSWTEFTPKTHLSSGSSSSNNHRVRFDKRIRHGDTEGDRDALGYEQHGHGDGREPDKEKEEDGEGAGVAVEVGGGRENESEQEGYHDDEDEDEDEGEGDNEDEDEVDWWKSRLNNSEYAEDHNLVSMTTEELIGALTNCYNSDVEDYYEDED</sequence>
<feature type="domain" description="DUF8032" evidence="2">
    <location>
        <begin position="158"/>
        <end position="252"/>
    </location>
</feature>
<dbReference type="Pfam" id="PF26087">
    <property type="entry name" value="DUF8032"/>
    <property type="match status" value="2"/>
</dbReference>
<feature type="compositionally biased region" description="Basic and acidic residues" evidence="1">
    <location>
        <begin position="505"/>
        <end position="521"/>
    </location>
</feature>
<reference evidence="3 4" key="1">
    <citation type="submission" date="2016-05" db="EMBL/GenBank/DDBJ databases">
        <title>Genome sequencing reveals origins of a unique bacterial endosymbiosis in the earliest lineages of terrestrial Fungi.</title>
        <authorList>
            <consortium name="DOE Joint Genome Institute"/>
            <person name="Uehling J."/>
            <person name="Gryganskyi A."/>
            <person name="Hameed K."/>
            <person name="Tschaplinski T."/>
            <person name="Misztal P."/>
            <person name="Wu S."/>
            <person name="Desiro A."/>
            <person name="Vande Pol N."/>
            <person name="Du Z.-Y."/>
            <person name="Zienkiewicz A."/>
            <person name="Zienkiewicz K."/>
            <person name="Morin E."/>
            <person name="Tisserant E."/>
            <person name="Splivallo R."/>
            <person name="Hainaut M."/>
            <person name="Henrissat B."/>
            <person name="Ohm R."/>
            <person name="Kuo A."/>
            <person name="Yan J."/>
            <person name="Lipzen A."/>
            <person name="Nolan M."/>
            <person name="Labutti K."/>
            <person name="Barry K."/>
            <person name="Goldstein A."/>
            <person name="Labbe J."/>
            <person name="Schadt C."/>
            <person name="Tuskan G."/>
            <person name="Grigoriev I."/>
            <person name="Martin F."/>
            <person name="Vilgalys R."/>
            <person name="Bonito G."/>
        </authorList>
    </citation>
    <scope>NUCLEOTIDE SEQUENCE [LARGE SCALE GENOMIC DNA]</scope>
    <source>
        <strain evidence="3 4">AG-77</strain>
    </source>
</reference>
<dbReference type="Proteomes" id="UP000078512">
    <property type="component" value="Unassembled WGS sequence"/>
</dbReference>
<feature type="region of interest" description="Disordered" evidence="1">
    <location>
        <begin position="94"/>
        <end position="126"/>
    </location>
</feature>
<name>A0A197JYS7_9FUNG</name>
<feature type="region of interest" description="Disordered" evidence="1">
    <location>
        <begin position="23"/>
        <end position="42"/>
    </location>
</feature>
<feature type="domain" description="DUF8032" evidence="2">
    <location>
        <begin position="360"/>
        <end position="458"/>
    </location>
</feature>
<feature type="compositionally biased region" description="Acidic residues" evidence="1">
    <location>
        <begin position="750"/>
        <end position="770"/>
    </location>
</feature>
<feature type="compositionally biased region" description="Pro residues" evidence="1">
    <location>
        <begin position="106"/>
        <end position="123"/>
    </location>
</feature>
<organism evidence="3 4">
    <name type="scientific">Linnemannia elongata AG-77</name>
    <dbReference type="NCBI Taxonomy" id="1314771"/>
    <lineage>
        <taxon>Eukaryota</taxon>
        <taxon>Fungi</taxon>
        <taxon>Fungi incertae sedis</taxon>
        <taxon>Mucoromycota</taxon>
        <taxon>Mortierellomycotina</taxon>
        <taxon>Mortierellomycetes</taxon>
        <taxon>Mortierellales</taxon>
        <taxon>Mortierellaceae</taxon>
        <taxon>Linnemannia</taxon>
    </lineage>
</organism>
<evidence type="ECO:0000256" key="1">
    <source>
        <dbReference type="SAM" id="MobiDB-lite"/>
    </source>
</evidence>
<protein>
    <recommendedName>
        <fullName evidence="2">DUF8032 domain-containing protein</fullName>
    </recommendedName>
</protein>
<feature type="region of interest" description="Disordered" evidence="1">
    <location>
        <begin position="462"/>
        <end position="773"/>
    </location>
</feature>
<feature type="compositionally biased region" description="Polar residues" evidence="1">
    <location>
        <begin position="609"/>
        <end position="632"/>
    </location>
</feature>
<dbReference type="InterPro" id="IPR058345">
    <property type="entry name" value="DUF8032"/>
</dbReference>
<feature type="compositionally biased region" description="Basic and acidic residues" evidence="1">
    <location>
        <begin position="696"/>
        <end position="724"/>
    </location>
</feature>
<feature type="compositionally biased region" description="Acidic residues" evidence="1">
    <location>
        <begin position="550"/>
        <end position="598"/>
    </location>
</feature>
<feature type="region of interest" description="Disordered" evidence="1">
    <location>
        <begin position="311"/>
        <end position="352"/>
    </location>
</feature>
<feature type="compositionally biased region" description="Basic and acidic residues" evidence="1">
    <location>
        <begin position="738"/>
        <end position="749"/>
    </location>
</feature>
<feature type="compositionally biased region" description="Polar residues" evidence="1">
    <location>
        <begin position="475"/>
        <end position="484"/>
    </location>
</feature>
<dbReference type="STRING" id="1314771.A0A197JYS7"/>
<feature type="compositionally biased region" description="Basic and acidic residues" evidence="1">
    <location>
        <begin position="266"/>
        <end position="276"/>
    </location>
</feature>
<evidence type="ECO:0000313" key="3">
    <source>
        <dbReference type="EMBL" id="OAQ30502.1"/>
    </source>
</evidence>
<accession>A0A197JYS7</accession>
<proteinExistence type="predicted"/>
<evidence type="ECO:0000313" key="4">
    <source>
        <dbReference type="Proteomes" id="UP000078512"/>
    </source>
</evidence>
<feature type="compositionally biased region" description="Polar residues" evidence="1">
    <location>
        <begin position="642"/>
        <end position="660"/>
    </location>
</feature>
<dbReference type="AlphaFoldDB" id="A0A197JYS7"/>
<gene>
    <name evidence="3" type="ORF">K457DRAFT_31636</name>
</gene>
<feature type="compositionally biased region" description="Basic and acidic residues" evidence="1">
    <location>
        <begin position="534"/>
        <end position="549"/>
    </location>
</feature>
<feature type="region of interest" description="Disordered" evidence="1">
    <location>
        <begin position="252"/>
        <end position="276"/>
    </location>
</feature>
<feature type="compositionally biased region" description="Low complexity" evidence="1">
    <location>
        <begin position="324"/>
        <end position="342"/>
    </location>
</feature>
<dbReference type="OrthoDB" id="5599902at2759"/>
<keyword evidence="4" id="KW-1185">Reference proteome</keyword>